<organism evidence="5 6">
    <name type="scientific">Plantactinospora sonchi</name>
    <dbReference type="NCBI Taxonomy" id="1544735"/>
    <lineage>
        <taxon>Bacteria</taxon>
        <taxon>Bacillati</taxon>
        <taxon>Actinomycetota</taxon>
        <taxon>Actinomycetes</taxon>
        <taxon>Micromonosporales</taxon>
        <taxon>Micromonosporaceae</taxon>
        <taxon>Plantactinospora</taxon>
    </lineage>
</organism>
<evidence type="ECO:0000313" key="6">
    <source>
        <dbReference type="Proteomes" id="UP001332243"/>
    </source>
</evidence>
<protein>
    <submittedName>
        <fullName evidence="5">Sugar kinase</fullName>
    </submittedName>
</protein>
<dbReference type="InterPro" id="IPR029056">
    <property type="entry name" value="Ribokinase-like"/>
</dbReference>
<name>A0ABU7S0X2_9ACTN</name>
<keyword evidence="3 5" id="KW-0418">Kinase</keyword>
<gene>
    <name evidence="5" type="ORF">V1633_28300</name>
</gene>
<sequence length="332" mass="34820">MISVPTSDDPRHLDAVCVGETMVMVTPTPGGRLDAESTFVLRAGGAESNVAMFLAALGHRAAWASRVGADPLGDLVVSQVAEVGVDTSLVEVDPTRPTAVYLKDPGPDGTRVYYYRRGSAAAGMDRAYADRIAEVPAPVLHLSGITPALSETCRDLVDQLITSRPAGRRLISFDVNFRPALWTGDEAAELLRLARLADVVFVGLDEAARLWDVHTPEQVRDLLGASGTLVVKNGAVDAVAFHDGGTTTVPARRVEVVEPVGAGDAFAAGWLSGALRGLDQTARLRLGHLVATAALGSVGDFASLPPVETICAELGTTSDVWHGTDRPAATRA</sequence>
<reference evidence="5 6" key="1">
    <citation type="submission" date="2024-01" db="EMBL/GenBank/DDBJ databases">
        <title>Genome insights into Plantactinospora sonchi sp. nov.</title>
        <authorList>
            <person name="Wang L."/>
        </authorList>
    </citation>
    <scope>NUCLEOTIDE SEQUENCE [LARGE SCALE GENOMIC DNA]</scope>
    <source>
        <strain evidence="5 6">NEAU-QY2</strain>
    </source>
</reference>
<comment type="caution">
    <text evidence="5">The sequence shown here is derived from an EMBL/GenBank/DDBJ whole genome shotgun (WGS) entry which is preliminary data.</text>
</comment>
<keyword evidence="2" id="KW-0808">Transferase</keyword>
<dbReference type="RefSeq" id="WP_331217321.1">
    <property type="nucleotide sequence ID" value="NZ_JAZGQK010000027.1"/>
</dbReference>
<evidence type="ECO:0000259" key="4">
    <source>
        <dbReference type="Pfam" id="PF00294"/>
    </source>
</evidence>
<evidence type="ECO:0000256" key="3">
    <source>
        <dbReference type="ARBA" id="ARBA00022777"/>
    </source>
</evidence>
<keyword evidence="6" id="KW-1185">Reference proteome</keyword>
<accession>A0ABU7S0X2</accession>
<dbReference type="SUPFAM" id="SSF53613">
    <property type="entry name" value="Ribokinase-like"/>
    <property type="match status" value="1"/>
</dbReference>
<dbReference type="PANTHER" id="PTHR43320">
    <property type="entry name" value="SUGAR KINASE"/>
    <property type="match status" value="1"/>
</dbReference>
<comment type="similarity">
    <text evidence="1">Belongs to the carbohydrate kinase PfkB family.</text>
</comment>
<dbReference type="CDD" id="cd01166">
    <property type="entry name" value="KdgK"/>
    <property type="match status" value="1"/>
</dbReference>
<dbReference type="Gene3D" id="3.40.1190.20">
    <property type="match status" value="1"/>
</dbReference>
<evidence type="ECO:0000256" key="1">
    <source>
        <dbReference type="ARBA" id="ARBA00010688"/>
    </source>
</evidence>
<feature type="domain" description="Carbohydrate kinase PfkB" evidence="4">
    <location>
        <begin position="15"/>
        <end position="304"/>
    </location>
</feature>
<dbReference type="PANTHER" id="PTHR43320:SF2">
    <property type="entry name" value="2-DEHYDRO-3-DEOXYGLUCONOKINASE_2-DEHYDRO-3-DEOXYGALACTONOKINASE"/>
    <property type="match status" value="1"/>
</dbReference>
<dbReference type="Pfam" id="PF00294">
    <property type="entry name" value="PfkB"/>
    <property type="match status" value="1"/>
</dbReference>
<dbReference type="Proteomes" id="UP001332243">
    <property type="component" value="Unassembled WGS sequence"/>
</dbReference>
<dbReference type="InterPro" id="IPR011611">
    <property type="entry name" value="PfkB_dom"/>
</dbReference>
<evidence type="ECO:0000256" key="2">
    <source>
        <dbReference type="ARBA" id="ARBA00022679"/>
    </source>
</evidence>
<evidence type="ECO:0000313" key="5">
    <source>
        <dbReference type="EMBL" id="MEE6262391.1"/>
    </source>
</evidence>
<proteinExistence type="inferred from homology"/>
<dbReference type="EMBL" id="JAZGQK010000027">
    <property type="protein sequence ID" value="MEE6262391.1"/>
    <property type="molecule type" value="Genomic_DNA"/>
</dbReference>
<dbReference type="InterPro" id="IPR052700">
    <property type="entry name" value="Carb_kinase_PfkB-like"/>
</dbReference>
<dbReference type="GO" id="GO:0016301">
    <property type="term" value="F:kinase activity"/>
    <property type="evidence" value="ECO:0007669"/>
    <property type="project" value="UniProtKB-KW"/>
</dbReference>